<dbReference type="Proteomes" id="UP000018217">
    <property type="component" value="Unassembled WGS sequence"/>
</dbReference>
<sequence>MQKKYFATLTHVGADRLAAAIAAGDKMDITHMAVGDGGGVLPIPDPAQTALIGEVYRSLLNKLEVVLPGTVLAEIIIPPQTGGWWLREVALFANDGVCVAIGNMPESYKPVAEDGSSRTQIVRIQLAVSSTSNVEMIVDPTLVIATREDVNAALDAAKTYTDQEIRAADNRTIMAIDDAIAGESRRAWDENNPIGTVRFFQQHVDPNGTWPWSTWRYLEEGRSVRVACADGSDVGQMGGSDSVILTRDNLPTLSLSVTGAIQEADLGNKTTSSGGRHAHQSGWGSPGGKWGAQSSGSDNQLMHDCNDTSEGGDHAHDLYIGPHGHNFVDGRTENMGSDVAFNVVEANIKLMAWYRVT</sequence>
<accession>V5ZC29</accession>
<dbReference type="InterPro" id="IPR022225">
    <property type="entry name" value="Phage_tail_fibre_N"/>
</dbReference>
<dbReference type="PANTHER" id="PTHR35191:SF1">
    <property type="entry name" value="PROPHAGE SIDE TAIL FIBER PROTEIN HOMOLOG STFQ-RELATED"/>
    <property type="match status" value="1"/>
</dbReference>
<feature type="domain" description="Phage tail fibre protein N-terminal" evidence="2">
    <location>
        <begin position="1"/>
        <end position="147"/>
    </location>
</feature>
<organism evidence="3 4">
    <name type="scientific">Erwinia piriflorinigrans CFBP 5888</name>
    <dbReference type="NCBI Taxonomy" id="1161919"/>
    <lineage>
        <taxon>Bacteria</taxon>
        <taxon>Pseudomonadati</taxon>
        <taxon>Pseudomonadota</taxon>
        <taxon>Gammaproteobacteria</taxon>
        <taxon>Enterobacterales</taxon>
        <taxon>Erwiniaceae</taxon>
        <taxon>Erwinia</taxon>
    </lineage>
</organism>
<evidence type="ECO:0000259" key="2">
    <source>
        <dbReference type="Pfam" id="PF12571"/>
    </source>
</evidence>
<dbReference type="Pfam" id="PF12571">
    <property type="entry name" value="Phage_tail_fib"/>
    <property type="match status" value="1"/>
</dbReference>
<evidence type="ECO:0000313" key="3">
    <source>
        <dbReference type="EMBL" id="CCG88484.1"/>
    </source>
</evidence>
<dbReference type="OrthoDB" id="9810174at2"/>
<keyword evidence="4" id="KW-1185">Reference proteome</keyword>
<evidence type="ECO:0000256" key="1">
    <source>
        <dbReference type="SAM" id="MobiDB-lite"/>
    </source>
</evidence>
<proteinExistence type="predicted"/>
<dbReference type="EMBL" id="CAHS01000021">
    <property type="protein sequence ID" value="CCG88484.1"/>
    <property type="molecule type" value="Genomic_DNA"/>
</dbReference>
<dbReference type="RefSeq" id="WP_023656246.1">
    <property type="nucleotide sequence ID" value="NZ_CAHS01000021.1"/>
</dbReference>
<protein>
    <submittedName>
        <fullName evidence="3">Putative tail fiber protein GpH</fullName>
    </submittedName>
</protein>
<reference evidence="3 4" key="1">
    <citation type="journal article" date="2013" name="Syst. Appl. Microbiol.">
        <title>Phylogenetic position and virulence apparatus of the pear flower necrosis pathogen Erwinia piriflorinigrans CFBP 5888T as assessed by comparative genomics.</title>
        <authorList>
            <person name="Smits T.H."/>
            <person name="Rezzonico F."/>
            <person name="Lopez M.M."/>
            <person name="Blom J."/>
            <person name="Goesmann A."/>
            <person name="Frey J.E."/>
            <person name="Duffy B."/>
        </authorList>
    </citation>
    <scope>NUCLEOTIDE SEQUENCE [LARGE SCALE GENOMIC DNA]</scope>
    <source>
        <strain evidence="4">CFBP5888</strain>
    </source>
</reference>
<feature type="region of interest" description="Disordered" evidence="1">
    <location>
        <begin position="268"/>
        <end position="305"/>
    </location>
</feature>
<dbReference type="AlphaFoldDB" id="V5ZC29"/>
<comment type="caution">
    <text evidence="3">The sequence shown here is derived from an EMBL/GenBank/DDBJ whole genome shotgun (WGS) entry which is preliminary data.</text>
</comment>
<dbReference type="STRING" id="1161919.EPIR_3121"/>
<gene>
    <name evidence="3" type="primary">H1</name>
    <name evidence="3" type="ORF">EPIR_3121</name>
</gene>
<name>V5ZC29_9GAMM</name>
<dbReference type="PANTHER" id="PTHR35191">
    <property type="entry name" value="PROPHAGE SIDE TAIL FIBER PROTEIN HOMOLOG STFQ-RELATED"/>
    <property type="match status" value="1"/>
</dbReference>
<evidence type="ECO:0000313" key="4">
    <source>
        <dbReference type="Proteomes" id="UP000018217"/>
    </source>
</evidence>
<dbReference type="InterPro" id="IPR051934">
    <property type="entry name" value="Phage_Tail_Fiber_Structural"/>
</dbReference>